<feature type="chain" id="PRO_5014572764" evidence="2">
    <location>
        <begin position="26"/>
        <end position="142"/>
    </location>
</feature>
<reference evidence="3 5" key="2">
    <citation type="journal article" date="2014" name="BMC Genomics">
        <title>An improved genome release (version Mt4.0) for the model legume Medicago truncatula.</title>
        <authorList>
            <person name="Tang H."/>
            <person name="Krishnakumar V."/>
            <person name="Bidwell S."/>
            <person name="Rosen B."/>
            <person name="Chan A."/>
            <person name="Zhou S."/>
            <person name="Gentzbittel L."/>
            <person name="Childs K.L."/>
            <person name="Yandell M."/>
            <person name="Gundlach H."/>
            <person name="Mayer K.F."/>
            <person name="Schwartz D.C."/>
            <person name="Town C.D."/>
        </authorList>
    </citation>
    <scope>GENOME REANNOTATION</scope>
    <source>
        <strain evidence="4 5">cv. Jemalong A17</strain>
    </source>
</reference>
<accession>G7J8T3</accession>
<feature type="transmembrane region" description="Helical" evidence="1">
    <location>
        <begin position="98"/>
        <end position="117"/>
    </location>
</feature>
<dbReference type="AlphaFoldDB" id="G7J8T3"/>
<reference evidence="4" key="3">
    <citation type="submission" date="2015-04" db="UniProtKB">
        <authorList>
            <consortium name="EnsemblPlants"/>
        </authorList>
    </citation>
    <scope>IDENTIFICATION</scope>
    <source>
        <strain evidence="4">cv. Jemalong A17</strain>
    </source>
</reference>
<proteinExistence type="predicted"/>
<dbReference type="HOGENOM" id="CLU_1818703_0_0_1"/>
<keyword evidence="1" id="KW-0472">Membrane</keyword>
<evidence type="ECO:0000313" key="3">
    <source>
        <dbReference type="EMBL" id="AES71764.1"/>
    </source>
</evidence>
<keyword evidence="2" id="KW-0732">Signal</keyword>
<feature type="signal peptide" evidence="2">
    <location>
        <begin position="1"/>
        <end position="25"/>
    </location>
</feature>
<dbReference type="Proteomes" id="UP000002051">
    <property type="component" value="Chromosome 3"/>
</dbReference>
<sequence>MYDVLRYDLCCIGWWVLLAASVCSCRVCCGQPRSMFAQPADVGGWASGMCSVLFSVAVMDIALPAVRPVQLPLCLEFCLAGISIVSVPIFVSNGAARVLFWLGTILGHLGVVLYEYLGEEYPEVLRIKMTRVTPRFSNIKIS</sequence>
<evidence type="ECO:0000256" key="1">
    <source>
        <dbReference type="SAM" id="Phobius"/>
    </source>
</evidence>
<dbReference type="PROSITE" id="PS51257">
    <property type="entry name" value="PROKAR_LIPOPROTEIN"/>
    <property type="match status" value="1"/>
</dbReference>
<dbReference type="PaxDb" id="3880-AES71764"/>
<evidence type="ECO:0000313" key="5">
    <source>
        <dbReference type="Proteomes" id="UP000002051"/>
    </source>
</evidence>
<keyword evidence="1 3" id="KW-0812">Transmembrane</keyword>
<organism evidence="3 5">
    <name type="scientific">Medicago truncatula</name>
    <name type="common">Barrel medic</name>
    <name type="synonym">Medicago tribuloides</name>
    <dbReference type="NCBI Taxonomy" id="3880"/>
    <lineage>
        <taxon>Eukaryota</taxon>
        <taxon>Viridiplantae</taxon>
        <taxon>Streptophyta</taxon>
        <taxon>Embryophyta</taxon>
        <taxon>Tracheophyta</taxon>
        <taxon>Spermatophyta</taxon>
        <taxon>Magnoliopsida</taxon>
        <taxon>eudicotyledons</taxon>
        <taxon>Gunneridae</taxon>
        <taxon>Pentapetalae</taxon>
        <taxon>rosids</taxon>
        <taxon>fabids</taxon>
        <taxon>Fabales</taxon>
        <taxon>Fabaceae</taxon>
        <taxon>Papilionoideae</taxon>
        <taxon>50 kb inversion clade</taxon>
        <taxon>NPAAA clade</taxon>
        <taxon>Hologalegina</taxon>
        <taxon>IRL clade</taxon>
        <taxon>Trifolieae</taxon>
        <taxon>Medicago</taxon>
    </lineage>
</organism>
<evidence type="ECO:0000313" key="4">
    <source>
        <dbReference type="EnsemblPlants" id="AES71764"/>
    </source>
</evidence>
<reference evidence="3 5" key="1">
    <citation type="journal article" date="2011" name="Nature">
        <title>The Medicago genome provides insight into the evolution of rhizobial symbioses.</title>
        <authorList>
            <person name="Young N.D."/>
            <person name="Debelle F."/>
            <person name="Oldroyd G.E."/>
            <person name="Geurts R."/>
            <person name="Cannon S.B."/>
            <person name="Udvardi M.K."/>
            <person name="Benedito V.A."/>
            <person name="Mayer K.F."/>
            <person name="Gouzy J."/>
            <person name="Schoof H."/>
            <person name="Van de Peer Y."/>
            <person name="Proost S."/>
            <person name="Cook D.R."/>
            <person name="Meyers B.C."/>
            <person name="Spannagl M."/>
            <person name="Cheung F."/>
            <person name="De Mita S."/>
            <person name="Krishnakumar V."/>
            <person name="Gundlach H."/>
            <person name="Zhou S."/>
            <person name="Mudge J."/>
            <person name="Bharti A.K."/>
            <person name="Murray J.D."/>
            <person name="Naoumkina M.A."/>
            <person name="Rosen B."/>
            <person name="Silverstein K.A."/>
            <person name="Tang H."/>
            <person name="Rombauts S."/>
            <person name="Zhao P.X."/>
            <person name="Zhou P."/>
            <person name="Barbe V."/>
            <person name="Bardou P."/>
            <person name="Bechner M."/>
            <person name="Bellec A."/>
            <person name="Berger A."/>
            <person name="Berges H."/>
            <person name="Bidwell S."/>
            <person name="Bisseling T."/>
            <person name="Choisne N."/>
            <person name="Couloux A."/>
            <person name="Denny R."/>
            <person name="Deshpande S."/>
            <person name="Dai X."/>
            <person name="Doyle J.J."/>
            <person name="Dudez A.M."/>
            <person name="Farmer A.D."/>
            <person name="Fouteau S."/>
            <person name="Franken C."/>
            <person name="Gibelin C."/>
            <person name="Gish J."/>
            <person name="Goldstein S."/>
            <person name="Gonzalez A.J."/>
            <person name="Green P.J."/>
            <person name="Hallab A."/>
            <person name="Hartog M."/>
            <person name="Hua A."/>
            <person name="Humphray S.J."/>
            <person name="Jeong D.H."/>
            <person name="Jing Y."/>
            <person name="Jocker A."/>
            <person name="Kenton S.M."/>
            <person name="Kim D.J."/>
            <person name="Klee K."/>
            <person name="Lai H."/>
            <person name="Lang C."/>
            <person name="Lin S."/>
            <person name="Macmil S.L."/>
            <person name="Magdelenat G."/>
            <person name="Matthews L."/>
            <person name="McCorrison J."/>
            <person name="Monaghan E.L."/>
            <person name="Mun J.H."/>
            <person name="Najar F.Z."/>
            <person name="Nicholson C."/>
            <person name="Noirot C."/>
            <person name="O'Bleness M."/>
            <person name="Paule C.R."/>
            <person name="Poulain J."/>
            <person name="Prion F."/>
            <person name="Qin B."/>
            <person name="Qu C."/>
            <person name="Retzel E.F."/>
            <person name="Riddle C."/>
            <person name="Sallet E."/>
            <person name="Samain S."/>
            <person name="Samson N."/>
            <person name="Sanders I."/>
            <person name="Saurat O."/>
            <person name="Scarpelli C."/>
            <person name="Schiex T."/>
            <person name="Segurens B."/>
            <person name="Severin A.J."/>
            <person name="Sherrier D.J."/>
            <person name="Shi R."/>
            <person name="Sims S."/>
            <person name="Singer S.R."/>
            <person name="Sinharoy S."/>
            <person name="Sterck L."/>
            <person name="Viollet A."/>
            <person name="Wang B.B."/>
            <person name="Wang K."/>
            <person name="Wang M."/>
            <person name="Wang X."/>
            <person name="Warfsmann J."/>
            <person name="Weissenbach J."/>
            <person name="White D.D."/>
            <person name="White J.D."/>
            <person name="Wiley G.B."/>
            <person name="Wincker P."/>
            <person name="Xing Y."/>
            <person name="Yang L."/>
            <person name="Yao Z."/>
            <person name="Ying F."/>
            <person name="Zhai J."/>
            <person name="Zhou L."/>
            <person name="Zuber A."/>
            <person name="Denarie J."/>
            <person name="Dixon R.A."/>
            <person name="May G.D."/>
            <person name="Schwartz D.C."/>
            <person name="Rogers J."/>
            <person name="Quetier F."/>
            <person name="Town C.D."/>
            <person name="Roe B.A."/>
        </authorList>
    </citation>
    <scope>NUCLEOTIDE SEQUENCE [LARGE SCALE GENOMIC DNA]</scope>
    <source>
        <strain evidence="3">A17</strain>
        <strain evidence="4 5">cv. Jemalong A17</strain>
    </source>
</reference>
<name>G7J8T3_MEDTR</name>
<dbReference type="EMBL" id="CM001219">
    <property type="protein sequence ID" value="AES71764.1"/>
    <property type="molecule type" value="Genomic_DNA"/>
</dbReference>
<keyword evidence="1" id="KW-1133">Transmembrane helix</keyword>
<keyword evidence="5" id="KW-1185">Reference proteome</keyword>
<evidence type="ECO:0000256" key="2">
    <source>
        <dbReference type="SAM" id="SignalP"/>
    </source>
</evidence>
<dbReference type="EnsemblPlants" id="AES71764">
    <property type="protein sequence ID" value="AES71764"/>
    <property type="gene ID" value="MTR_3g082540"/>
</dbReference>
<protein>
    <submittedName>
        <fullName evidence="3">Transmembrane protein, putative</fullName>
    </submittedName>
</protein>
<feature type="transmembrane region" description="Helical" evidence="1">
    <location>
        <begin position="44"/>
        <end position="66"/>
    </location>
</feature>
<gene>
    <name evidence="3" type="ordered locus">MTR_3g082540</name>
</gene>
<feature type="transmembrane region" description="Helical" evidence="1">
    <location>
        <begin position="73"/>
        <end position="92"/>
    </location>
</feature>